<accession>A0A0D2NF47</accession>
<proteinExistence type="inferred from homology"/>
<keyword evidence="10" id="KW-1185">Reference proteome</keyword>
<evidence type="ECO:0000256" key="7">
    <source>
        <dbReference type="PROSITE-ProRule" id="PRU00134"/>
    </source>
</evidence>
<keyword evidence="6" id="KW-0862">Zinc</keyword>
<keyword evidence="3" id="KW-0963">Cytoplasm</keyword>
<dbReference type="EMBL" id="KN817601">
    <property type="protein sequence ID" value="KJA17619.1"/>
    <property type="molecule type" value="Genomic_DNA"/>
</dbReference>
<dbReference type="Pfam" id="PF01753">
    <property type="entry name" value="zf-MYND"/>
    <property type="match status" value="1"/>
</dbReference>
<dbReference type="PANTHER" id="PTHR47442">
    <property type="entry name" value="MYND-TYPE ZINC FINGER PROTEIN MUB1"/>
    <property type="match status" value="1"/>
</dbReference>
<comment type="subcellular location">
    <subcellularLocation>
        <location evidence="1">Cytoplasm</location>
    </subcellularLocation>
</comment>
<evidence type="ECO:0000313" key="9">
    <source>
        <dbReference type="EMBL" id="KJA17619.1"/>
    </source>
</evidence>
<dbReference type="GO" id="GO:0006511">
    <property type="term" value="P:ubiquitin-dependent protein catabolic process"/>
    <property type="evidence" value="ECO:0007669"/>
    <property type="project" value="TreeGrafter"/>
</dbReference>
<evidence type="ECO:0000256" key="4">
    <source>
        <dbReference type="ARBA" id="ARBA00022723"/>
    </source>
</evidence>
<dbReference type="PANTHER" id="PTHR47442:SF1">
    <property type="entry name" value="MYND-TYPE ZINC FINGER PROTEIN MUB1"/>
    <property type="match status" value="1"/>
</dbReference>
<keyword evidence="4" id="KW-0479">Metal-binding</keyword>
<organism evidence="9 10">
    <name type="scientific">Hypholoma sublateritium (strain FD-334 SS-4)</name>
    <dbReference type="NCBI Taxonomy" id="945553"/>
    <lineage>
        <taxon>Eukaryota</taxon>
        <taxon>Fungi</taxon>
        <taxon>Dikarya</taxon>
        <taxon>Basidiomycota</taxon>
        <taxon>Agaricomycotina</taxon>
        <taxon>Agaricomycetes</taxon>
        <taxon>Agaricomycetidae</taxon>
        <taxon>Agaricales</taxon>
        <taxon>Agaricineae</taxon>
        <taxon>Strophariaceae</taxon>
        <taxon>Hypholoma</taxon>
    </lineage>
</organism>
<evidence type="ECO:0000256" key="6">
    <source>
        <dbReference type="ARBA" id="ARBA00022833"/>
    </source>
</evidence>
<keyword evidence="5 7" id="KW-0863">Zinc-finger</keyword>
<dbReference type="OrthoDB" id="432970at2759"/>
<dbReference type="GO" id="GO:1990304">
    <property type="term" value="C:MUB1-RAD6-UBR2 ubiquitin ligase complex"/>
    <property type="evidence" value="ECO:0007669"/>
    <property type="project" value="TreeGrafter"/>
</dbReference>
<evidence type="ECO:0000313" key="10">
    <source>
        <dbReference type="Proteomes" id="UP000054270"/>
    </source>
</evidence>
<reference evidence="10" key="1">
    <citation type="submission" date="2014-04" db="EMBL/GenBank/DDBJ databases">
        <title>Evolutionary Origins and Diversification of the Mycorrhizal Mutualists.</title>
        <authorList>
            <consortium name="DOE Joint Genome Institute"/>
            <consortium name="Mycorrhizal Genomics Consortium"/>
            <person name="Kohler A."/>
            <person name="Kuo A."/>
            <person name="Nagy L.G."/>
            <person name="Floudas D."/>
            <person name="Copeland A."/>
            <person name="Barry K.W."/>
            <person name="Cichocki N."/>
            <person name="Veneault-Fourrey C."/>
            <person name="LaButti K."/>
            <person name="Lindquist E.A."/>
            <person name="Lipzen A."/>
            <person name="Lundell T."/>
            <person name="Morin E."/>
            <person name="Murat C."/>
            <person name="Riley R."/>
            <person name="Ohm R."/>
            <person name="Sun H."/>
            <person name="Tunlid A."/>
            <person name="Henrissat B."/>
            <person name="Grigoriev I.V."/>
            <person name="Hibbett D.S."/>
            <person name="Martin F."/>
        </authorList>
    </citation>
    <scope>NUCLEOTIDE SEQUENCE [LARGE SCALE GENOMIC DNA]</scope>
    <source>
        <strain evidence="10">FD-334 SS-4</strain>
    </source>
</reference>
<name>A0A0D2NF47_HYPSF</name>
<dbReference type="GO" id="GO:0007163">
    <property type="term" value="P:establishment or maintenance of cell polarity"/>
    <property type="evidence" value="ECO:0007669"/>
    <property type="project" value="TreeGrafter"/>
</dbReference>
<dbReference type="Gene3D" id="6.10.140.2220">
    <property type="match status" value="1"/>
</dbReference>
<evidence type="ECO:0000259" key="8">
    <source>
        <dbReference type="PROSITE" id="PS50865"/>
    </source>
</evidence>
<feature type="domain" description="MYND-type" evidence="8">
    <location>
        <begin position="14"/>
        <end position="55"/>
    </location>
</feature>
<protein>
    <recommendedName>
        <fullName evidence="8">MYND-type domain-containing protein</fullName>
    </recommendedName>
</protein>
<dbReference type="SUPFAM" id="SSF144232">
    <property type="entry name" value="HIT/MYND zinc finger-like"/>
    <property type="match status" value="1"/>
</dbReference>
<evidence type="ECO:0000256" key="2">
    <source>
        <dbReference type="ARBA" id="ARBA00010655"/>
    </source>
</evidence>
<evidence type="ECO:0000256" key="5">
    <source>
        <dbReference type="ARBA" id="ARBA00022771"/>
    </source>
</evidence>
<evidence type="ECO:0000256" key="1">
    <source>
        <dbReference type="ARBA" id="ARBA00004496"/>
    </source>
</evidence>
<dbReference type="Proteomes" id="UP000054270">
    <property type="component" value="Unassembled WGS sequence"/>
</dbReference>
<dbReference type="PROSITE" id="PS50865">
    <property type="entry name" value="ZF_MYND_2"/>
    <property type="match status" value="1"/>
</dbReference>
<dbReference type="InterPro" id="IPR002893">
    <property type="entry name" value="Znf_MYND"/>
</dbReference>
<dbReference type="GO" id="GO:0008270">
    <property type="term" value="F:zinc ion binding"/>
    <property type="evidence" value="ECO:0007669"/>
    <property type="project" value="UniProtKB-KW"/>
</dbReference>
<dbReference type="GO" id="GO:0005737">
    <property type="term" value="C:cytoplasm"/>
    <property type="evidence" value="ECO:0007669"/>
    <property type="project" value="UniProtKB-SubCell"/>
</dbReference>
<dbReference type="InterPro" id="IPR051664">
    <property type="entry name" value="MYND-type_zinc_finger"/>
</dbReference>
<comment type="similarity">
    <text evidence="2">Belongs to the MUB1/samB family.</text>
</comment>
<evidence type="ECO:0000256" key="3">
    <source>
        <dbReference type="ARBA" id="ARBA00022490"/>
    </source>
</evidence>
<dbReference type="STRING" id="945553.A0A0D2NF47"/>
<sequence length="244" mass="27196">MPPLAPVAQHLKQCQNCFKSESDETHLQCCSYCKRAHYCSKECQKADWKAHKAQCSQNRETRKAMKAAPELPSTALKEFSNAALEVLTKNWVQQYRPLLSITALHALELKRTPARSLTHILVVYLSFAQKAFASAPPPDSETVRRAFTLADAHVTLLADILPDISSHLRPGLQSTFDAIARRTLTLRAADPGAVGFALALLVVRECSLVRLVPLGADMHHKELPTWDPAWKETFAKCIERGNVF</sequence>
<gene>
    <name evidence="9" type="ORF">HYPSUDRAFT_57652</name>
</gene>
<dbReference type="AlphaFoldDB" id="A0A0D2NF47"/>
<dbReference type="Gene3D" id="1.10.220.160">
    <property type="match status" value="1"/>
</dbReference>